<keyword evidence="2" id="KW-0472">Membrane</keyword>
<feature type="transmembrane region" description="Helical" evidence="2">
    <location>
        <begin position="226"/>
        <end position="249"/>
    </location>
</feature>
<evidence type="ECO:0000256" key="2">
    <source>
        <dbReference type="SAM" id="Phobius"/>
    </source>
</evidence>
<dbReference type="RefSeq" id="WP_393174771.1">
    <property type="nucleotide sequence ID" value="NZ_JBICRM010000039.1"/>
</dbReference>
<reference evidence="3 4" key="1">
    <citation type="submission" date="2024-10" db="EMBL/GenBank/DDBJ databases">
        <authorList>
            <person name="Topkara A.R."/>
            <person name="Saygin H."/>
        </authorList>
    </citation>
    <scope>NUCLEOTIDE SEQUENCE [LARGE SCALE GENOMIC DNA]</scope>
    <source>
        <strain evidence="3 4">M3C6</strain>
    </source>
</reference>
<sequence>MIGTDLSAAPGRRGYRRTPPLPARPVLSAPGVAAAEPAPGRAHPLLSAGLTFVVPLFFLLAFGAGGAETSLRVLAPLTTFALPAIAMIAFWWEDWPGSSLRAGWAGLTDTLLIAVAAVVLTIAGQAVVASADVRALFDPDPGAGHVATFPHTMPLAAGAFTAMLQLTMVSEGWPLRGLGRVRSGVAALVVSWTAGVLAYLALVGVHDEPTAMPGGLRDLGGPVSPGAYGAWLTAVGVWQLVFFLALRGWPFSTIRRRGPRLLAGNAVVIACGWTTYLILRHTLGWTPNRVLAVCGCVVAAVLVVAMLFEAWPWIRLLSPLPGRTCVLISALAVAGLLYGGLSAYARQVEWVHAAPDDWVGYAALNALGMSVILHVAVWKRWPLATGTRGRRPQ</sequence>
<feature type="transmembrane region" description="Helical" evidence="2">
    <location>
        <begin position="261"/>
        <end position="278"/>
    </location>
</feature>
<evidence type="ECO:0000313" key="4">
    <source>
        <dbReference type="Proteomes" id="UP001603978"/>
    </source>
</evidence>
<keyword evidence="4" id="KW-1185">Reference proteome</keyword>
<feature type="region of interest" description="Disordered" evidence="1">
    <location>
        <begin position="1"/>
        <end position="23"/>
    </location>
</feature>
<evidence type="ECO:0000313" key="3">
    <source>
        <dbReference type="EMBL" id="MFG1709722.1"/>
    </source>
</evidence>
<accession>A0ABW7AQN3</accession>
<feature type="transmembrane region" description="Helical" evidence="2">
    <location>
        <begin position="45"/>
        <end position="67"/>
    </location>
</feature>
<keyword evidence="2" id="KW-1133">Transmembrane helix</keyword>
<feature type="transmembrane region" description="Helical" evidence="2">
    <location>
        <begin position="326"/>
        <end position="346"/>
    </location>
</feature>
<gene>
    <name evidence="3" type="ORF">ACFLIM_41735</name>
</gene>
<feature type="transmembrane region" description="Helical" evidence="2">
    <location>
        <begin position="358"/>
        <end position="378"/>
    </location>
</feature>
<dbReference type="Proteomes" id="UP001603978">
    <property type="component" value="Unassembled WGS sequence"/>
</dbReference>
<keyword evidence="2" id="KW-0812">Transmembrane</keyword>
<protein>
    <submittedName>
        <fullName evidence="3">Uncharacterized protein</fullName>
    </submittedName>
</protein>
<feature type="transmembrane region" description="Helical" evidence="2">
    <location>
        <begin position="104"/>
        <end position="131"/>
    </location>
</feature>
<evidence type="ECO:0000256" key="1">
    <source>
        <dbReference type="SAM" id="MobiDB-lite"/>
    </source>
</evidence>
<proteinExistence type="predicted"/>
<dbReference type="EMBL" id="JBICRM010000039">
    <property type="protein sequence ID" value="MFG1709722.1"/>
    <property type="molecule type" value="Genomic_DNA"/>
</dbReference>
<name>A0ABW7AQN3_9ACTN</name>
<feature type="transmembrane region" description="Helical" evidence="2">
    <location>
        <begin position="185"/>
        <end position="206"/>
    </location>
</feature>
<comment type="caution">
    <text evidence="3">The sequence shown here is derived from an EMBL/GenBank/DDBJ whole genome shotgun (WGS) entry which is preliminary data.</text>
</comment>
<feature type="transmembrane region" description="Helical" evidence="2">
    <location>
        <begin position="73"/>
        <end position="92"/>
    </location>
</feature>
<feature type="transmembrane region" description="Helical" evidence="2">
    <location>
        <begin position="290"/>
        <end position="314"/>
    </location>
</feature>
<organism evidence="3 4">
    <name type="scientific">Nonomuraea marmarensis</name>
    <dbReference type="NCBI Taxonomy" id="3351344"/>
    <lineage>
        <taxon>Bacteria</taxon>
        <taxon>Bacillati</taxon>
        <taxon>Actinomycetota</taxon>
        <taxon>Actinomycetes</taxon>
        <taxon>Streptosporangiales</taxon>
        <taxon>Streptosporangiaceae</taxon>
        <taxon>Nonomuraea</taxon>
    </lineage>
</organism>